<feature type="signal peptide" evidence="1">
    <location>
        <begin position="1"/>
        <end position="17"/>
    </location>
</feature>
<organism evidence="3 4">
    <name type="scientific">Chryseobacterium caseinilyticum</name>
    <dbReference type="NCBI Taxonomy" id="2771428"/>
    <lineage>
        <taxon>Bacteria</taxon>
        <taxon>Pseudomonadati</taxon>
        <taxon>Bacteroidota</taxon>
        <taxon>Flavobacteriia</taxon>
        <taxon>Flavobacteriales</taxon>
        <taxon>Weeksellaceae</taxon>
        <taxon>Chryseobacterium group</taxon>
        <taxon>Chryseobacterium</taxon>
    </lineage>
</organism>
<gene>
    <name evidence="3" type="ORF">IC610_19450</name>
</gene>
<dbReference type="RefSeq" id="WP_191738479.1">
    <property type="nucleotide sequence ID" value="NZ_JACYFS010000012.1"/>
</dbReference>
<protein>
    <recommendedName>
        <fullName evidence="2">Peptidase M12B domain-containing protein</fullName>
    </recommendedName>
</protein>
<dbReference type="InterPro" id="IPR001590">
    <property type="entry name" value="Peptidase_M12B"/>
</dbReference>
<feature type="chain" id="PRO_5047526559" description="Peptidase M12B domain-containing protein" evidence="1">
    <location>
        <begin position="18"/>
        <end position="593"/>
    </location>
</feature>
<comment type="caution">
    <text evidence="3">The sequence shown here is derived from an EMBL/GenBank/DDBJ whole genome shotgun (WGS) entry which is preliminary data.</text>
</comment>
<dbReference type="EMBL" id="JACYFS010000012">
    <property type="protein sequence ID" value="MBD8084589.1"/>
    <property type="molecule type" value="Genomic_DNA"/>
</dbReference>
<dbReference type="Pfam" id="PF20009">
    <property type="entry name" value="GEVED"/>
    <property type="match status" value="1"/>
</dbReference>
<dbReference type="InterPro" id="IPR024079">
    <property type="entry name" value="MetalloPept_cat_dom_sf"/>
</dbReference>
<proteinExistence type="predicted"/>
<name>A0ABR8ZH06_9FLAO</name>
<evidence type="ECO:0000259" key="2">
    <source>
        <dbReference type="PROSITE" id="PS50215"/>
    </source>
</evidence>
<keyword evidence="4" id="KW-1185">Reference proteome</keyword>
<evidence type="ECO:0000313" key="4">
    <source>
        <dbReference type="Proteomes" id="UP000637299"/>
    </source>
</evidence>
<evidence type="ECO:0000313" key="3">
    <source>
        <dbReference type="EMBL" id="MBD8084589.1"/>
    </source>
</evidence>
<dbReference type="InterPro" id="IPR045474">
    <property type="entry name" value="GEVED"/>
</dbReference>
<dbReference type="Gene3D" id="3.40.390.10">
    <property type="entry name" value="Collagenase (Catalytic Domain)"/>
    <property type="match status" value="1"/>
</dbReference>
<accession>A0ABR8ZH06</accession>
<dbReference type="InterPro" id="IPR008754">
    <property type="entry name" value="Peptidase_M43"/>
</dbReference>
<dbReference type="SUPFAM" id="SSF55486">
    <property type="entry name" value="Metalloproteases ('zincins'), catalytic domain"/>
    <property type="match status" value="1"/>
</dbReference>
<dbReference type="Proteomes" id="UP000637299">
    <property type="component" value="Unassembled WGS sequence"/>
</dbReference>
<evidence type="ECO:0000256" key="1">
    <source>
        <dbReference type="SAM" id="SignalP"/>
    </source>
</evidence>
<dbReference type="Pfam" id="PF05572">
    <property type="entry name" value="Peptidase_M43"/>
    <property type="match status" value="1"/>
</dbReference>
<feature type="domain" description="Peptidase M12B" evidence="2">
    <location>
        <begin position="228"/>
        <end position="328"/>
    </location>
</feature>
<reference evidence="3 4" key="1">
    <citation type="submission" date="2020-09" db="EMBL/GenBank/DDBJ databases">
        <title>Genome seq and assembly of Chryseobacterium sp.</title>
        <authorList>
            <person name="Chhetri G."/>
        </authorList>
    </citation>
    <scope>NUCLEOTIDE SEQUENCE [LARGE SCALE GENOMIC DNA]</scope>
    <source>
        <strain evidence="3 4">GCR10</strain>
    </source>
</reference>
<keyword evidence="1" id="KW-0732">Signal</keyword>
<sequence>MKTLTLLLILISTATSAQNKYVGSEPICATDIRMLDHFATNPQAKQILDQFDIDLSKLPNVRKGAHDKNAVYEIPVVIHVISDGSALGTPYNRSDQQILDWINFTNQVFAGTATGILNDTNGGAVIPVKLVPAIISPNCTPTNGINRVDLSSNAQYVQYGVNSTIGYNGIPENNIVQLARWDPTKYYNIYIVKILASGTFIAAGYASFAGTIPFFDDCFVMGNVVNTFSTTMAHEIGHSLGLWHTQQGSSGSSCAPNNNCLLDGDMVCDTEPMVDLLSGSCVTGTVNNCTGNLYNAVEQNIMAYSSCTDNRFTQGQKTRATAQLLEFRSNLINSPVAQITPINNSVVLTPSCVPTGLEGSNGDHHTGIAMVKFGSINNYSETYNTRNSQFYVNYTNGYCLGTSITQIPLNTPTQLSVQVGYNYPHIVKAYIDYNNNGVFEEASEVVMNLTNVTQNSVVTINVTPPPNAVLNAPLRMRIIGDMDLSFTYIGCSNPVFGQVEDYALTIVPSLSVNELDKSFFSIFRNDYNGISVKSTGKKLSSVELYDLSGKLIRSFKNLNTKEFNSEPLNLGNSLNVVLVKFNDFTTISKKIKF</sequence>
<dbReference type="PROSITE" id="PS50215">
    <property type="entry name" value="ADAM_MEPRO"/>
    <property type="match status" value="1"/>
</dbReference>